<proteinExistence type="predicted"/>
<protein>
    <submittedName>
        <fullName evidence="2">Nuclear transport factor 2 family protein</fullName>
    </submittedName>
</protein>
<evidence type="ECO:0000259" key="1">
    <source>
        <dbReference type="Pfam" id="PF12680"/>
    </source>
</evidence>
<dbReference type="Gene3D" id="3.10.450.50">
    <property type="match status" value="1"/>
</dbReference>
<name>A0ABV7YPJ8_9ACTN</name>
<reference evidence="3" key="1">
    <citation type="journal article" date="2019" name="Int. J. Syst. Evol. Microbiol.">
        <title>The Global Catalogue of Microorganisms (GCM) 10K type strain sequencing project: providing services to taxonomists for standard genome sequencing and annotation.</title>
        <authorList>
            <consortium name="The Broad Institute Genomics Platform"/>
            <consortium name="The Broad Institute Genome Sequencing Center for Infectious Disease"/>
            <person name="Wu L."/>
            <person name="Ma J."/>
        </authorList>
    </citation>
    <scope>NUCLEOTIDE SEQUENCE [LARGE SCALE GENOMIC DNA]</scope>
    <source>
        <strain evidence="3">CGMCC 4.7241</strain>
    </source>
</reference>
<dbReference type="CDD" id="cd00531">
    <property type="entry name" value="NTF2_like"/>
    <property type="match status" value="1"/>
</dbReference>
<dbReference type="EMBL" id="JBHRZH010000056">
    <property type="protein sequence ID" value="MFC3766671.1"/>
    <property type="molecule type" value="Genomic_DNA"/>
</dbReference>
<dbReference type="SUPFAM" id="SSF54427">
    <property type="entry name" value="NTF2-like"/>
    <property type="match status" value="1"/>
</dbReference>
<feature type="domain" description="SnoaL-like" evidence="1">
    <location>
        <begin position="10"/>
        <end position="116"/>
    </location>
</feature>
<dbReference type="InterPro" id="IPR037401">
    <property type="entry name" value="SnoaL-like"/>
</dbReference>
<dbReference type="Proteomes" id="UP001595699">
    <property type="component" value="Unassembled WGS sequence"/>
</dbReference>
<sequence>MAATPREVLEQLMTGIDSGQWGELHLLYAEDAVVDHPFDLPRPSRLVGREALREHFAPGETLRREVRSCNVNVHETSDPEVIVAEFDREVHYLDTGRRFETGYIFVVRVRDGLIVESRDYTNPAGHLIGAGMTAELIDLVKEAEA</sequence>
<evidence type="ECO:0000313" key="3">
    <source>
        <dbReference type="Proteomes" id="UP001595699"/>
    </source>
</evidence>
<dbReference type="InterPro" id="IPR032710">
    <property type="entry name" value="NTF2-like_dom_sf"/>
</dbReference>
<evidence type="ECO:0000313" key="2">
    <source>
        <dbReference type="EMBL" id="MFC3766671.1"/>
    </source>
</evidence>
<keyword evidence="3" id="KW-1185">Reference proteome</keyword>
<dbReference type="Pfam" id="PF12680">
    <property type="entry name" value="SnoaL_2"/>
    <property type="match status" value="1"/>
</dbReference>
<dbReference type="RefSeq" id="WP_205118262.1">
    <property type="nucleotide sequence ID" value="NZ_JAFBCM010000001.1"/>
</dbReference>
<organism evidence="2 3">
    <name type="scientific">Tenggerimyces flavus</name>
    <dbReference type="NCBI Taxonomy" id="1708749"/>
    <lineage>
        <taxon>Bacteria</taxon>
        <taxon>Bacillati</taxon>
        <taxon>Actinomycetota</taxon>
        <taxon>Actinomycetes</taxon>
        <taxon>Propionibacteriales</taxon>
        <taxon>Nocardioidaceae</taxon>
        <taxon>Tenggerimyces</taxon>
    </lineage>
</organism>
<accession>A0ABV7YPJ8</accession>
<gene>
    <name evidence="2" type="ORF">ACFOUW_37990</name>
</gene>
<comment type="caution">
    <text evidence="2">The sequence shown here is derived from an EMBL/GenBank/DDBJ whole genome shotgun (WGS) entry which is preliminary data.</text>
</comment>